<evidence type="ECO:0000313" key="4">
    <source>
        <dbReference type="Proteomes" id="UP000005801"/>
    </source>
</evidence>
<dbReference type="PROSITE" id="PS51257">
    <property type="entry name" value="PROKAR_LIPOPROTEIN"/>
    <property type="match status" value="1"/>
</dbReference>
<dbReference type="Proteomes" id="UP000005801">
    <property type="component" value="Unassembled WGS sequence"/>
</dbReference>
<dbReference type="AlphaFoldDB" id="A6G5P9"/>
<protein>
    <submittedName>
        <fullName evidence="3">Uncharacterized protein</fullName>
    </submittedName>
</protein>
<comment type="caution">
    <text evidence="3">The sequence shown here is derived from an EMBL/GenBank/DDBJ whole genome shotgun (WGS) entry which is preliminary data.</text>
</comment>
<keyword evidence="2" id="KW-0732">Signal</keyword>
<accession>A6G5P9</accession>
<evidence type="ECO:0000313" key="3">
    <source>
        <dbReference type="EMBL" id="EDM78830.1"/>
    </source>
</evidence>
<feature type="compositionally biased region" description="Pro residues" evidence="1">
    <location>
        <begin position="74"/>
        <end position="85"/>
    </location>
</feature>
<feature type="signal peptide" evidence="2">
    <location>
        <begin position="1"/>
        <end position="24"/>
    </location>
</feature>
<sequence>MKLRPSHAASSCVFALACASTPEAASVSAGHERGDQAGAEGETEAQTRSADASIIEDPLPSRGPLFHSSTTLPKPLPLSPQPPPSKGFEPIDASVVLVCNYGVAVAEGTLVRSRQILEDELEGIAALDEVCGGELSKIDFEAHALAAVRVPFTASIVYAATQGQALEVGVVESAYCEGPQPPGPSLAFIAVPAAVDSMTIRHRSEGACTGEPRP</sequence>
<reference evidence="3 4" key="1">
    <citation type="submission" date="2007-06" db="EMBL/GenBank/DDBJ databases">
        <authorList>
            <person name="Shimkets L."/>
            <person name="Ferriera S."/>
            <person name="Johnson J."/>
            <person name="Kravitz S."/>
            <person name="Beeson K."/>
            <person name="Sutton G."/>
            <person name="Rogers Y.-H."/>
            <person name="Friedman R."/>
            <person name="Frazier M."/>
            <person name="Venter J.C."/>
        </authorList>
    </citation>
    <scope>NUCLEOTIDE SEQUENCE [LARGE SCALE GENOMIC DNA]</scope>
    <source>
        <strain evidence="3 4">SIR-1</strain>
    </source>
</reference>
<gene>
    <name evidence="3" type="ORF">PPSIR1_32567</name>
</gene>
<dbReference type="STRING" id="391625.PPSIR1_32567"/>
<name>A6G5P9_9BACT</name>
<evidence type="ECO:0000256" key="2">
    <source>
        <dbReference type="SAM" id="SignalP"/>
    </source>
</evidence>
<organism evidence="3 4">
    <name type="scientific">Plesiocystis pacifica SIR-1</name>
    <dbReference type="NCBI Taxonomy" id="391625"/>
    <lineage>
        <taxon>Bacteria</taxon>
        <taxon>Pseudomonadati</taxon>
        <taxon>Myxococcota</taxon>
        <taxon>Polyangia</taxon>
        <taxon>Nannocystales</taxon>
        <taxon>Nannocystaceae</taxon>
        <taxon>Plesiocystis</taxon>
    </lineage>
</organism>
<proteinExistence type="predicted"/>
<dbReference type="RefSeq" id="WP_006972048.1">
    <property type="nucleotide sequence ID" value="NZ_ABCS01000026.1"/>
</dbReference>
<evidence type="ECO:0000256" key="1">
    <source>
        <dbReference type="SAM" id="MobiDB-lite"/>
    </source>
</evidence>
<keyword evidence="4" id="KW-1185">Reference proteome</keyword>
<feature type="region of interest" description="Disordered" evidence="1">
    <location>
        <begin position="25"/>
        <end position="85"/>
    </location>
</feature>
<feature type="chain" id="PRO_5002697425" evidence="2">
    <location>
        <begin position="25"/>
        <end position="214"/>
    </location>
</feature>
<dbReference type="EMBL" id="ABCS01000026">
    <property type="protein sequence ID" value="EDM78830.1"/>
    <property type="molecule type" value="Genomic_DNA"/>
</dbReference>